<evidence type="ECO:0000313" key="1">
    <source>
        <dbReference type="EMBL" id="GAA3223021.1"/>
    </source>
</evidence>
<sequence>MADFQVGEVVDITIKGVRFLAPAEDEGGSVVIRAADGTEGWIMPPQAEIARVAPAEWPPQPGDLWRDRDGDTWHGVLVDDNDTVDEPYTVLGAGRSSKNNAVEEPGQILEWHGPLALVHREQQDGGEAR</sequence>
<evidence type="ECO:0000313" key="2">
    <source>
        <dbReference type="Proteomes" id="UP001501237"/>
    </source>
</evidence>
<reference evidence="2" key="1">
    <citation type="journal article" date="2019" name="Int. J. Syst. Evol. Microbiol.">
        <title>The Global Catalogue of Microorganisms (GCM) 10K type strain sequencing project: providing services to taxonomists for standard genome sequencing and annotation.</title>
        <authorList>
            <consortium name="The Broad Institute Genomics Platform"/>
            <consortium name="The Broad Institute Genome Sequencing Center for Infectious Disease"/>
            <person name="Wu L."/>
            <person name="Ma J."/>
        </authorList>
    </citation>
    <scope>NUCLEOTIDE SEQUENCE [LARGE SCALE GENOMIC DNA]</scope>
    <source>
        <strain evidence="2">JCM 9377</strain>
    </source>
</reference>
<protein>
    <submittedName>
        <fullName evidence="1">Uncharacterized protein</fullName>
    </submittedName>
</protein>
<proteinExistence type="predicted"/>
<organism evidence="1 2">
    <name type="scientific">Actinocorallia longicatena</name>
    <dbReference type="NCBI Taxonomy" id="111803"/>
    <lineage>
        <taxon>Bacteria</taxon>
        <taxon>Bacillati</taxon>
        <taxon>Actinomycetota</taxon>
        <taxon>Actinomycetes</taxon>
        <taxon>Streptosporangiales</taxon>
        <taxon>Thermomonosporaceae</taxon>
        <taxon>Actinocorallia</taxon>
    </lineage>
</organism>
<comment type="caution">
    <text evidence="1">The sequence shown here is derived from an EMBL/GenBank/DDBJ whole genome shotgun (WGS) entry which is preliminary data.</text>
</comment>
<gene>
    <name evidence="1" type="ORF">GCM10010468_49220</name>
</gene>
<keyword evidence="2" id="KW-1185">Reference proteome</keyword>
<dbReference type="EMBL" id="BAAAUV010000013">
    <property type="protein sequence ID" value="GAA3223021.1"/>
    <property type="molecule type" value="Genomic_DNA"/>
</dbReference>
<name>A0ABP6QDV7_9ACTN</name>
<dbReference type="Proteomes" id="UP001501237">
    <property type="component" value="Unassembled WGS sequence"/>
</dbReference>
<accession>A0ABP6QDV7</accession>
<dbReference type="RefSeq" id="WP_344832449.1">
    <property type="nucleotide sequence ID" value="NZ_BAAAUV010000013.1"/>
</dbReference>